<evidence type="ECO:0000259" key="4">
    <source>
        <dbReference type="PROSITE" id="PS50043"/>
    </source>
</evidence>
<evidence type="ECO:0000313" key="6">
    <source>
        <dbReference type="Proteomes" id="UP001501074"/>
    </source>
</evidence>
<dbReference type="Pfam" id="PF00196">
    <property type="entry name" value="GerE"/>
    <property type="match status" value="1"/>
</dbReference>
<sequence>MSVGPQSARTWPGSSRPAVVTERQLRRIRIAVEAVDVFSRAGVAGLIGPSPDIQLLPTPQLPQADVVVIVAPRLSGRALRRLRGLREVCSAPFVLILDNLGGGDWLAAAEVGVAGAMWRSEVTPDQFTELIRTVMSGGSQLPPEIQGQLLKDVAHLQETVLGPRGLTASGLETREVDVLRLIAEGLDTAEIADRMKYSERTVKNILYAMMTRLNLRNRSHAVAYAMRSGII</sequence>
<dbReference type="InterPro" id="IPR039420">
    <property type="entry name" value="WalR-like"/>
</dbReference>
<gene>
    <name evidence="5" type="ORF">GCM10022223_41750</name>
</gene>
<dbReference type="RefSeq" id="WP_231481069.1">
    <property type="nucleotide sequence ID" value="NZ_BAAAZO010000006.1"/>
</dbReference>
<comment type="caution">
    <text evidence="5">The sequence shown here is derived from an EMBL/GenBank/DDBJ whole genome shotgun (WGS) entry which is preliminary data.</text>
</comment>
<reference evidence="6" key="1">
    <citation type="journal article" date="2019" name="Int. J. Syst. Evol. Microbiol.">
        <title>The Global Catalogue of Microorganisms (GCM) 10K type strain sequencing project: providing services to taxonomists for standard genome sequencing and annotation.</title>
        <authorList>
            <consortium name="The Broad Institute Genomics Platform"/>
            <consortium name="The Broad Institute Genome Sequencing Center for Infectious Disease"/>
            <person name="Wu L."/>
            <person name="Ma J."/>
        </authorList>
    </citation>
    <scope>NUCLEOTIDE SEQUENCE [LARGE SCALE GENOMIC DNA]</scope>
    <source>
        <strain evidence="6">JCM 16902</strain>
    </source>
</reference>
<dbReference type="PANTHER" id="PTHR43214:SF24">
    <property type="entry name" value="TRANSCRIPTIONAL REGULATORY PROTEIN NARL-RELATED"/>
    <property type="match status" value="1"/>
</dbReference>
<dbReference type="PROSITE" id="PS00622">
    <property type="entry name" value="HTH_LUXR_1"/>
    <property type="match status" value="1"/>
</dbReference>
<dbReference type="CDD" id="cd06170">
    <property type="entry name" value="LuxR_C_like"/>
    <property type="match status" value="1"/>
</dbReference>
<dbReference type="EMBL" id="BAAAZO010000006">
    <property type="protein sequence ID" value="GAA3620487.1"/>
    <property type="molecule type" value="Genomic_DNA"/>
</dbReference>
<organism evidence="5 6">
    <name type="scientific">Kineosporia mesophila</name>
    <dbReference type="NCBI Taxonomy" id="566012"/>
    <lineage>
        <taxon>Bacteria</taxon>
        <taxon>Bacillati</taxon>
        <taxon>Actinomycetota</taxon>
        <taxon>Actinomycetes</taxon>
        <taxon>Kineosporiales</taxon>
        <taxon>Kineosporiaceae</taxon>
        <taxon>Kineosporia</taxon>
    </lineage>
</organism>
<dbReference type="Proteomes" id="UP001501074">
    <property type="component" value="Unassembled WGS sequence"/>
</dbReference>
<keyword evidence="1" id="KW-0805">Transcription regulation</keyword>
<keyword evidence="3" id="KW-0804">Transcription</keyword>
<dbReference type="PRINTS" id="PR00038">
    <property type="entry name" value="HTHLUXR"/>
</dbReference>
<evidence type="ECO:0000256" key="2">
    <source>
        <dbReference type="ARBA" id="ARBA00023125"/>
    </source>
</evidence>
<dbReference type="InterPro" id="IPR016032">
    <property type="entry name" value="Sig_transdc_resp-reg_C-effctor"/>
</dbReference>
<evidence type="ECO:0000256" key="1">
    <source>
        <dbReference type="ARBA" id="ARBA00023015"/>
    </source>
</evidence>
<name>A0ABP6ZWG7_9ACTN</name>
<dbReference type="InterPro" id="IPR000792">
    <property type="entry name" value="Tscrpt_reg_LuxR_C"/>
</dbReference>
<dbReference type="PROSITE" id="PS50043">
    <property type="entry name" value="HTH_LUXR_2"/>
    <property type="match status" value="1"/>
</dbReference>
<dbReference type="PANTHER" id="PTHR43214">
    <property type="entry name" value="TWO-COMPONENT RESPONSE REGULATOR"/>
    <property type="match status" value="1"/>
</dbReference>
<protein>
    <submittedName>
        <fullName evidence="5">Response regulator transcription factor</fullName>
    </submittedName>
</protein>
<dbReference type="Gene3D" id="3.40.50.2300">
    <property type="match status" value="1"/>
</dbReference>
<dbReference type="SUPFAM" id="SSF46894">
    <property type="entry name" value="C-terminal effector domain of the bipartite response regulators"/>
    <property type="match status" value="1"/>
</dbReference>
<feature type="domain" description="HTH luxR-type" evidence="4">
    <location>
        <begin position="164"/>
        <end position="229"/>
    </location>
</feature>
<evidence type="ECO:0000313" key="5">
    <source>
        <dbReference type="EMBL" id="GAA3620487.1"/>
    </source>
</evidence>
<evidence type="ECO:0000256" key="3">
    <source>
        <dbReference type="ARBA" id="ARBA00023163"/>
    </source>
</evidence>
<proteinExistence type="predicted"/>
<keyword evidence="6" id="KW-1185">Reference proteome</keyword>
<accession>A0ABP6ZWG7</accession>
<keyword evidence="2" id="KW-0238">DNA-binding</keyword>
<dbReference type="SMART" id="SM00421">
    <property type="entry name" value="HTH_LUXR"/>
    <property type="match status" value="1"/>
</dbReference>